<dbReference type="InterPro" id="IPR003602">
    <property type="entry name" value="Topo_IA_DNA-bd_dom"/>
</dbReference>
<dbReference type="NCBIfam" id="TIGR01056">
    <property type="entry name" value="topB"/>
    <property type="match status" value="1"/>
</dbReference>
<dbReference type="PANTHER" id="PTHR11390">
    <property type="entry name" value="PROKARYOTIC DNA TOPOISOMERASE"/>
    <property type="match status" value="1"/>
</dbReference>
<dbReference type="InterPro" id="IPR005738">
    <property type="entry name" value="TopoIII"/>
</dbReference>
<dbReference type="Gene3D" id="1.10.460.10">
    <property type="entry name" value="Topoisomerase I, domain 2"/>
    <property type="match status" value="1"/>
</dbReference>
<evidence type="ECO:0000259" key="13">
    <source>
        <dbReference type="PROSITE" id="PS52039"/>
    </source>
</evidence>
<organism evidence="14 15">
    <name type="scientific">Flavobacterium rhizosphaerae</name>
    <dbReference type="NCBI Taxonomy" id="3163298"/>
    <lineage>
        <taxon>Bacteria</taxon>
        <taxon>Pseudomonadati</taxon>
        <taxon>Bacteroidota</taxon>
        <taxon>Flavobacteriia</taxon>
        <taxon>Flavobacteriales</taxon>
        <taxon>Flavobacteriaceae</taxon>
        <taxon>Flavobacterium</taxon>
    </lineage>
</organism>
<evidence type="ECO:0000256" key="7">
    <source>
        <dbReference type="ARBA" id="ARBA00023235"/>
    </source>
</evidence>
<accession>A0ABW8Z258</accession>
<dbReference type="InterPro" id="IPR000380">
    <property type="entry name" value="Topo_IA"/>
</dbReference>
<dbReference type="GO" id="GO:0003917">
    <property type="term" value="F:DNA topoisomerase type I (single strand cut, ATP-independent) activity"/>
    <property type="evidence" value="ECO:0007669"/>
    <property type="project" value="UniProtKB-EC"/>
</dbReference>
<evidence type="ECO:0000256" key="9">
    <source>
        <dbReference type="ARBA" id="ARBA00031985"/>
    </source>
</evidence>
<evidence type="ECO:0000313" key="15">
    <source>
        <dbReference type="Proteomes" id="UP001629156"/>
    </source>
</evidence>
<evidence type="ECO:0000256" key="3">
    <source>
        <dbReference type="ARBA" id="ARBA00012891"/>
    </source>
</evidence>
<dbReference type="Proteomes" id="UP001629156">
    <property type="component" value="Unassembled WGS sequence"/>
</dbReference>
<evidence type="ECO:0000259" key="12">
    <source>
        <dbReference type="PROSITE" id="PS50880"/>
    </source>
</evidence>
<evidence type="ECO:0000256" key="4">
    <source>
        <dbReference type="ARBA" id="ARBA00022723"/>
    </source>
</evidence>
<dbReference type="PROSITE" id="PS52039">
    <property type="entry name" value="TOPO_IA_2"/>
    <property type="match status" value="1"/>
</dbReference>
<dbReference type="Gene3D" id="1.10.290.10">
    <property type="entry name" value="Topoisomerase I, domain 4"/>
    <property type="match status" value="1"/>
</dbReference>
<dbReference type="Pfam" id="PF01131">
    <property type="entry name" value="Topoisom_bac"/>
    <property type="match status" value="1"/>
</dbReference>
<keyword evidence="15" id="KW-1185">Reference proteome</keyword>
<keyword evidence="5" id="KW-0799">Topoisomerase</keyword>
<dbReference type="InterPro" id="IPR023405">
    <property type="entry name" value="Topo_IA_core_domain"/>
</dbReference>
<reference evidence="14 15" key="1">
    <citation type="submission" date="2024-06" db="EMBL/GenBank/DDBJ databases">
        <authorList>
            <person name="Kaempfer P."/>
            <person name="Viver T."/>
        </authorList>
    </citation>
    <scope>NUCLEOTIDE SEQUENCE [LARGE SCALE GENOMIC DNA]</scope>
    <source>
        <strain evidence="14 15">ST-119</strain>
    </source>
</reference>
<dbReference type="SUPFAM" id="SSF56712">
    <property type="entry name" value="Prokaryotic type I DNA topoisomerase"/>
    <property type="match status" value="1"/>
</dbReference>
<feature type="domain" description="Toprim" evidence="12">
    <location>
        <begin position="1"/>
        <end position="138"/>
    </location>
</feature>
<keyword evidence="7 14" id="KW-0413">Isomerase</keyword>
<protein>
    <recommendedName>
        <fullName evidence="3">DNA topoisomerase</fullName>
        <ecNumber evidence="3">5.6.2.1</ecNumber>
    </recommendedName>
    <alternativeName>
        <fullName evidence="11">Omega-protein</fullName>
    </alternativeName>
    <alternativeName>
        <fullName evidence="10">Relaxing enzyme</fullName>
    </alternativeName>
    <alternativeName>
        <fullName evidence="8">Swivelase</fullName>
    </alternativeName>
    <alternativeName>
        <fullName evidence="9">Untwisting enzyme</fullName>
    </alternativeName>
</protein>
<evidence type="ECO:0000256" key="11">
    <source>
        <dbReference type="ARBA" id="ARBA00032877"/>
    </source>
</evidence>
<dbReference type="InterPro" id="IPR025589">
    <property type="entry name" value="Toprim_C_rpt"/>
</dbReference>
<dbReference type="EC" id="5.6.2.1" evidence="3"/>
<dbReference type="InterPro" id="IPR013825">
    <property type="entry name" value="Topo_IA_cen_sub2"/>
</dbReference>
<evidence type="ECO:0000256" key="6">
    <source>
        <dbReference type="ARBA" id="ARBA00023125"/>
    </source>
</evidence>
<dbReference type="InterPro" id="IPR006171">
    <property type="entry name" value="TOPRIM_dom"/>
</dbReference>
<evidence type="ECO:0000256" key="1">
    <source>
        <dbReference type="ARBA" id="ARBA00000213"/>
    </source>
</evidence>
<dbReference type="CDD" id="cd00186">
    <property type="entry name" value="TOP1Ac"/>
    <property type="match status" value="1"/>
</dbReference>
<dbReference type="SMART" id="SM00437">
    <property type="entry name" value="TOP1Ac"/>
    <property type="match status" value="1"/>
</dbReference>
<keyword evidence="6" id="KW-0238">DNA-binding</keyword>
<dbReference type="CDD" id="cd03362">
    <property type="entry name" value="TOPRIM_TopoIA_TopoIII"/>
    <property type="match status" value="1"/>
</dbReference>
<name>A0ABW8Z258_9FLAO</name>
<evidence type="ECO:0000313" key="14">
    <source>
        <dbReference type="EMBL" id="MFL9845630.1"/>
    </source>
</evidence>
<sequence>MITVLAEKPSVARELAALLGATDKKNGYLEGNGYTITWALGHLVSLALPEAYGCSGFHRDALPILPKPFRLAEKNGTASKSNDARSRQLTVIKKLFDKCSSIIVATDAGREGELIFRYIYDYLKCRKPFRRLWISSLTESALQKGFKNLSDGGHFDTLYYAARARSHADWLVGINATQALTLAAGYGIYSLGRVQTPTLALVCQRFLEHCNFSVSKYWTIALTHSKGFREFVSHGENTWEVSADAEQAFESVSRRKVATVTSVTTKKETEPAPLLFDLTGLQKAANARYGLSAAETLEIAQRLYEQKFITYPRTGSKYITEDLWPEIPGLLRGLTAHQDFQQPVKTLKFSELNRHIVNAARVTDHHGLLVTGRLPTALTAQENLVYQLIALRLVEAVAPSCVREVTTILLQVRHYTFTATSSQVLEPGWRAARSDFSDSVTTDLLPEMREGDEIPIKEVQLVEKETRPPQLYTEASLLGAMESAGNILEEADLKEAIQAKGLGTPATRAGIIETLFQRGYMERKGKALQPTDKGLTVYEIVRDKKIASVAMTAAWEHRLSCIEEGSYSAERFEKEIEKYTAVITEELLSVTGIREEIPELTCPKCTAHTLEVNENLLRCTDARCGWMQWRRVCGVQLVAREVENLIVNKSTSLLKGLRSKSGKTFAARLVVNEKAEVVFDFS</sequence>
<gene>
    <name evidence="14" type="primary">topB</name>
    <name evidence="14" type="ORF">ABS766_14500</name>
</gene>
<dbReference type="Gene3D" id="3.40.50.140">
    <property type="match status" value="1"/>
</dbReference>
<dbReference type="InterPro" id="IPR013497">
    <property type="entry name" value="Topo_IA_cen"/>
</dbReference>
<dbReference type="Pfam" id="PF01751">
    <property type="entry name" value="Toprim"/>
    <property type="match status" value="1"/>
</dbReference>
<dbReference type="PRINTS" id="PR00417">
    <property type="entry name" value="PRTPISMRASEI"/>
</dbReference>
<comment type="catalytic activity">
    <reaction evidence="1">
        <text>ATP-independent breakage of single-stranded DNA, followed by passage and rejoining.</text>
        <dbReference type="EC" id="5.6.2.1"/>
    </reaction>
</comment>
<keyword evidence="4" id="KW-0479">Metal-binding</keyword>
<evidence type="ECO:0000256" key="5">
    <source>
        <dbReference type="ARBA" id="ARBA00023029"/>
    </source>
</evidence>
<dbReference type="Pfam" id="PF13342">
    <property type="entry name" value="Toprim_Crpt"/>
    <property type="match status" value="1"/>
</dbReference>
<feature type="domain" description="Topo IA-type catalytic" evidence="13">
    <location>
        <begin position="155"/>
        <end position="584"/>
    </location>
</feature>
<dbReference type="InterPro" id="IPR013824">
    <property type="entry name" value="Topo_IA_cen_sub1"/>
</dbReference>
<dbReference type="SMART" id="SM00493">
    <property type="entry name" value="TOPRIM"/>
    <property type="match status" value="1"/>
</dbReference>
<proteinExistence type="inferred from homology"/>
<dbReference type="PANTHER" id="PTHR11390:SF21">
    <property type="entry name" value="DNA TOPOISOMERASE 3-ALPHA"/>
    <property type="match status" value="1"/>
</dbReference>
<dbReference type="RefSeq" id="WP_408085912.1">
    <property type="nucleotide sequence ID" value="NZ_JBELPZ010000019.1"/>
</dbReference>
<dbReference type="InterPro" id="IPR034144">
    <property type="entry name" value="TOPRIM_TopoIII"/>
</dbReference>
<dbReference type="EMBL" id="JBELPZ010000019">
    <property type="protein sequence ID" value="MFL9845630.1"/>
    <property type="molecule type" value="Genomic_DNA"/>
</dbReference>
<dbReference type="Gene3D" id="2.70.20.10">
    <property type="entry name" value="Topoisomerase I, domain 3"/>
    <property type="match status" value="1"/>
</dbReference>
<comment type="similarity">
    <text evidence="2">Belongs to the type IA topoisomerase family.</text>
</comment>
<dbReference type="InterPro" id="IPR013826">
    <property type="entry name" value="Topo_IA_cen_sub3"/>
</dbReference>
<evidence type="ECO:0000256" key="10">
    <source>
        <dbReference type="ARBA" id="ARBA00032235"/>
    </source>
</evidence>
<comment type="caution">
    <text evidence="14">The sequence shown here is derived from an EMBL/GenBank/DDBJ whole genome shotgun (WGS) entry which is preliminary data.</text>
</comment>
<evidence type="ECO:0000256" key="8">
    <source>
        <dbReference type="ARBA" id="ARBA00030003"/>
    </source>
</evidence>
<dbReference type="InterPro" id="IPR003601">
    <property type="entry name" value="Topo_IA_2"/>
</dbReference>
<dbReference type="SMART" id="SM00436">
    <property type="entry name" value="TOP1Bc"/>
    <property type="match status" value="1"/>
</dbReference>
<evidence type="ECO:0000256" key="2">
    <source>
        <dbReference type="ARBA" id="ARBA00009446"/>
    </source>
</evidence>
<dbReference type="PROSITE" id="PS50880">
    <property type="entry name" value="TOPRIM"/>
    <property type="match status" value="1"/>
</dbReference>